<dbReference type="PROSITE" id="PS50011">
    <property type="entry name" value="PROTEIN_KINASE_DOM"/>
    <property type="match status" value="1"/>
</dbReference>
<reference evidence="5" key="2">
    <citation type="submission" date="2021-12" db="EMBL/GenBank/DDBJ databases">
        <title>Resequencing data analysis of finger millet.</title>
        <authorList>
            <person name="Hatakeyama M."/>
            <person name="Aluri S."/>
            <person name="Balachadran M.T."/>
            <person name="Sivarajan S.R."/>
            <person name="Poveda L."/>
            <person name="Shimizu-Inatsugi R."/>
            <person name="Schlapbach R."/>
            <person name="Sreeman S.M."/>
            <person name="Shimizu K.K."/>
        </authorList>
    </citation>
    <scope>NUCLEOTIDE SEQUENCE</scope>
</reference>
<dbReference type="FunFam" id="3.30.200.20:FF:000852">
    <property type="entry name" value="Os01g0927500 protein"/>
    <property type="match status" value="1"/>
</dbReference>
<dbReference type="AlphaFoldDB" id="A0AAV5C1Q1"/>
<proteinExistence type="predicted"/>
<dbReference type="Pfam" id="PF00069">
    <property type="entry name" value="Pkinase"/>
    <property type="match status" value="1"/>
</dbReference>
<name>A0AAV5C1Q1_ELECO</name>
<feature type="chain" id="PRO_5043955114" description="Protein kinase domain-containing protein" evidence="3">
    <location>
        <begin position="40"/>
        <end position="422"/>
    </location>
</feature>
<dbReference type="PANTHER" id="PTHR48055">
    <property type="entry name" value="LEUCINE-RICH REPEAT RECEPTOR PROTEIN KINASE EMS1"/>
    <property type="match status" value="1"/>
</dbReference>
<feature type="region of interest" description="Disordered" evidence="1">
    <location>
        <begin position="42"/>
        <end position="67"/>
    </location>
</feature>
<feature type="compositionally biased region" description="Pro residues" evidence="1">
    <location>
        <begin position="51"/>
        <end position="61"/>
    </location>
</feature>
<dbReference type="EMBL" id="BQKI01000004">
    <property type="protein sequence ID" value="GJM91999.1"/>
    <property type="molecule type" value="Genomic_DNA"/>
</dbReference>
<dbReference type="SMART" id="SM00220">
    <property type="entry name" value="S_TKc"/>
    <property type="match status" value="1"/>
</dbReference>
<dbReference type="InterPro" id="IPR008271">
    <property type="entry name" value="Ser/Thr_kinase_AS"/>
</dbReference>
<dbReference type="GO" id="GO:0004672">
    <property type="term" value="F:protein kinase activity"/>
    <property type="evidence" value="ECO:0007669"/>
    <property type="project" value="InterPro"/>
</dbReference>
<protein>
    <recommendedName>
        <fullName evidence="4">Protein kinase domain-containing protein</fullName>
    </recommendedName>
</protein>
<feature type="transmembrane region" description="Helical" evidence="2">
    <location>
        <begin position="77"/>
        <end position="99"/>
    </location>
</feature>
<keyword evidence="2" id="KW-0812">Transmembrane</keyword>
<evidence type="ECO:0000313" key="5">
    <source>
        <dbReference type="EMBL" id="GJM91999.1"/>
    </source>
</evidence>
<dbReference type="GO" id="GO:0016020">
    <property type="term" value="C:membrane"/>
    <property type="evidence" value="ECO:0007669"/>
    <property type="project" value="TreeGrafter"/>
</dbReference>
<evidence type="ECO:0000256" key="3">
    <source>
        <dbReference type="SAM" id="SignalP"/>
    </source>
</evidence>
<keyword evidence="2" id="KW-0472">Membrane</keyword>
<keyword evidence="6" id="KW-1185">Reference proteome</keyword>
<dbReference type="GO" id="GO:0005524">
    <property type="term" value="F:ATP binding"/>
    <property type="evidence" value="ECO:0007669"/>
    <property type="project" value="InterPro"/>
</dbReference>
<feature type="signal peptide" evidence="3">
    <location>
        <begin position="1"/>
        <end position="39"/>
    </location>
</feature>
<sequence>MEQGGGMVCKNPSKTLLPLMSILLLALAFLFLCAPPASAQPLHSEPMATQAPPPSPPPPQSKIPRAQAGAAARLRRLALGVLFGSLTGFLLALAFLYAIRVAILHAKNAPAIIRGPVSFTPQISPKNLLAALPSAQPLAHGPHGKYYKLSLDNDLTVAVKRLDAANRPEASPSVSPNTSKSDMRRVQRQLEMLARVRHQNVMALKAYVREPDCLSLVYDFVPGGSLEDMMKRVRSQQVSLGWDARSRIAVGIAKGLRHLHFESNPRILHYDLKPSNVLLDEGFEPILTDCGVSRLIAAGSGDPELCSGLYAAPECYQNSRYTDKSDVYSLGMILGVLLTGRDPTDTFFSGETGRGGLARWLRHMQQSADPKEVLDSSILWEEGEEEEMLMAIRVAIICLSDSPADRPSSDELVAMLMQLHSL</sequence>
<dbReference type="Gene3D" id="3.30.200.20">
    <property type="entry name" value="Phosphorylase Kinase, domain 1"/>
    <property type="match status" value="1"/>
</dbReference>
<reference evidence="5" key="1">
    <citation type="journal article" date="2018" name="DNA Res.">
        <title>Multiple hybrid de novo genome assembly of finger millet, an orphan allotetraploid crop.</title>
        <authorList>
            <person name="Hatakeyama M."/>
            <person name="Aluri S."/>
            <person name="Balachadran M.T."/>
            <person name="Sivarajan S.R."/>
            <person name="Patrignani A."/>
            <person name="Gruter S."/>
            <person name="Poveda L."/>
            <person name="Shimizu-Inatsugi R."/>
            <person name="Baeten J."/>
            <person name="Francoijs K.J."/>
            <person name="Nataraja K.N."/>
            <person name="Reddy Y.A.N."/>
            <person name="Phadnis S."/>
            <person name="Ravikumar R.L."/>
            <person name="Schlapbach R."/>
            <person name="Sreeman S.M."/>
            <person name="Shimizu K.K."/>
        </authorList>
    </citation>
    <scope>NUCLEOTIDE SEQUENCE</scope>
</reference>
<dbReference type="InterPro" id="IPR011009">
    <property type="entry name" value="Kinase-like_dom_sf"/>
</dbReference>
<feature type="domain" description="Protein kinase" evidence="4">
    <location>
        <begin position="132"/>
        <end position="422"/>
    </location>
</feature>
<keyword evidence="3" id="KW-0732">Signal</keyword>
<accession>A0AAV5C1Q1</accession>
<dbReference type="Proteomes" id="UP001054889">
    <property type="component" value="Unassembled WGS sequence"/>
</dbReference>
<dbReference type="InterPro" id="IPR000719">
    <property type="entry name" value="Prot_kinase_dom"/>
</dbReference>
<evidence type="ECO:0000259" key="4">
    <source>
        <dbReference type="PROSITE" id="PS50011"/>
    </source>
</evidence>
<dbReference type="Gene3D" id="1.10.510.10">
    <property type="entry name" value="Transferase(Phosphotransferase) domain 1"/>
    <property type="match status" value="1"/>
</dbReference>
<dbReference type="SUPFAM" id="SSF56112">
    <property type="entry name" value="Protein kinase-like (PK-like)"/>
    <property type="match status" value="1"/>
</dbReference>
<evidence type="ECO:0000313" key="6">
    <source>
        <dbReference type="Proteomes" id="UP001054889"/>
    </source>
</evidence>
<organism evidence="5 6">
    <name type="scientific">Eleusine coracana subsp. coracana</name>
    <dbReference type="NCBI Taxonomy" id="191504"/>
    <lineage>
        <taxon>Eukaryota</taxon>
        <taxon>Viridiplantae</taxon>
        <taxon>Streptophyta</taxon>
        <taxon>Embryophyta</taxon>
        <taxon>Tracheophyta</taxon>
        <taxon>Spermatophyta</taxon>
        <taxon>Magnoliopsida</taxon>
        <taxon>Liliopsida</taxon>
        <taxon>Poales</taxon>
        <taxon>Poaceae</taxon>
        <taxon>PACMAD clade</taxon>
        <taxon>Chloridoideae</taxon>
        <taxon>Cynodonteae</taxon>
        <taxon>Eleusininae</taxon>
        <taxon>Eleusine</taxon>
    </lineage>
</organism>
<keyword evidence="2" id="KW-1133">Transmembrane helix</keyword>
<dbReference type="PROSITE" id="PS00108">
    <property type="entry name" value="PROTEIN_KINASE_ST"/>
    <property type="match status" value="1"/>
</dbReference>
<evidence type="ECO:0000256" key="1">
    <source>
        <dbReference type="SAM" id="MobiDB-lite"/>
    </source>
</evidence>
<comment type="caution">
    <text evidence="5">The sequence shown here is derived from an EMBL/GenBank/DDBJ whole genome shotgun (WGS) entry which is preliminary data.</text>
</comment>
<dbReference type="FunFam" id="1.10.510.10:FF:000583">
    <property type="entry name" value="Inactive leucine-rich repeat receptor-like protein kinase CORYNE"/>
    <property type="match status" value="1"/>
</dbReference>
<evidence type="ECO:0000256" key="2">
    <source>
        <dbReference type="SAM" id="Phobius"/>
    </source>
</evidence>
<dbReference type="InterPro" id="IPR051564">
    <property type="entry name" value="LRR_receptor-like_kinase"/>
</dbReference>
<dbReference type="PANTHER" id="PTHR48055:SF22">
    <property type="entry name" value="LEUCINE-RICH REPEAT RECEPTOR-LIKE SERINE_THREONINE_TYROSINE-PROTEIN KINASE SOBIR1"/>
    <property type="match status" value="1"/>
</dbReference>
<gene>
    <name evidence="5" type="primary">ga08422</name>
    <name evidence="5" type="ORF">PR202_ga08422</name>
</gene>